<feature type="compositionally biased region" description="Low complexity" evidence="1">
    <location>
        <begin position="206"/>
        <end position="215"/>
    </location>
</feature>
<organism evidence="2 3">
    <name type="scientific">Rhodotorula diobovata</name>
    <dbReference type="NCBI Taxonomy" id="5288"/>
    <lineage>
        <taxon>Eukaryota</taxon>
        <taxon>Fungi</taxon>
        <taxon>Dikarya</taxon>
        <taxon>Basidiomycota</taxon>
        <taxon>Pucciniomycotina</taxon>
        <taxon>Microbotryomycetes</taxon>
        <taxon>Sporidiobolales</taxon>
        <taxon>Sporidiobolaceae</taxon>
        <taxon>Rhodotorula</taxon>
    </lineage>
</organism>
<dbReference type="AlphaFoldDB" id="A0A5C5FWX9"/>
<feature type="region of interest" description="Disordered" evidence="1">
    <location>
        <begin position="107"/>
        <end position="173"/>
    </location>
</feature>
<evidence type="ECO:0000256" key="1">
    <source>
        <dbReference type="SAM" id="MobiDB-lite"/>
    </source>
</evidence>
<dbReference type="OrthoDB" id="2506317at2759"/>
<protein>
    <submittedName>
        <fullName evidence="2">Uncharacterized protein</fullName>
    </submittedName>
</protein>
<evidence type="ECO:0000313" key="3">
    <source>
        <dbReference type="Proteomes" id="UP000311382"/>
    </source>
</evidence>
<accession>A0A5C5FWX9</accession>
<keyword evidence="3" id="KW-1185">Reference proteome</keyword>
<gene>
    <name evidence="2" type="ORF">DMC30DRAFT_206356</name>
</gene>
<comment type="caution">
    <text evidence="2">The sequence shown here is derived from an EMBL/GenBank/DDBJ whole genome shotgun (WGS) entry which is preliminary data.</text>
</comment>
<reference evidence="2 3" key="1">
    <citation type="submission" date="2019-03" db="EMBL/GenBank/DDBJ databases">
        <title>Rhodosporidium diobovatum UCD-FST 08-225 genome sequencing, assembly, and annotation.</title>
        <authorList>
            <person name="Fakankun I.U."/>
            <person name="Fristensky B."/>
            <person name="Levin D.B."/>
        </authorList>
    </citation>
    <scope>NUCLEOTIDE SEQUENCE [LARGE SCALE GENOMIC DNA]</scope>
    <source>
        <strain evidence="2 3">UCD-FST 08-225</strain>
    </source>
</reference>
<dbReference type="Proteomes" id="UP000311382">
    <property type="component" value="Unassembled WGS sequence"/>
</dbReference>
<name>A0A5C5FWX9_9BASI</name>
<feature type="compositionally biased region" description="Low complexity" evidence="1">
    <location>
        <begin position="145"/>
        <end position="157"/>
    </location>
</feature>
<sequence length="221" mass="23000">MMASDTSFPTPGQLVDKVPLIRNPGFWVPNPVELPPDIHPLPEDIHAYFVYPHSLEAHVLSTLPAALDTLQQAHTQRVALLASYAESKERARKARLNQVAPGYAEGGAALEPVRRETVLPRASPGQAQSRGQGENLLGGSDDDAPPAGQAAAAAAGAEGSVLGEPRASSPGEMGAATIDKMQRDQMMDMFAGLDRLDSTLGGGATGARTGSTSAGDVDDLI</sequence>
<proteinExistence type="predicted"/>
<feature type="region of interest" description="Disordered" evidence="1">
    <location>
        <begin position="201"/>
        <end position="221"/>
    </location>
</feature>
<dbReference type="EMBL" id="SOZI01000046">
    <property type="protein sequence ID" value="TNY21318.1"/>
    <property type="molecule type" value="Genomic_DNA"/>
</dbReference>
<evidence type="ECO:0000313" key="2">
    <source>
        <dbReference type="EMBL" id="TNY21318.1"/>
    </source>
</evidence>